<dbReference type="Proteomes" id="UP000233837">
    <property type="component" value="Unassembled WGS sequence"/>
</dbReference>
<reference evidence="1 2" key="2">
    <citation type="journal article" date="2017" name="Nature">
        <title>The Apostasia genome and the evolution of orchids.</title>
        <authorList>
            <person name="Zhang G.Q."/>
            <person name="Liu K.W."/>
            <person name="Li Z."/>
            <person name="Lohaus R."/>
            <person name="Hsiao Y.Y."/>
            <person name="Niu S.C."/>
            <person name="Wang J.Y."/>
            <person name="Lin Y.C."/>
            <person name="Xu Q."/>
            <person name="Chen L.J."/>
            <person name="Yoshida K."/>
            <person name="Fujiwara S."/>
            <person name="Wang Z.W."/>
            <person name="Zhang Y.Q."/>
            <person name="Mitsuda N."/>
            <person name="Wang M."/>
            <person name="Liu G.H."/>
            <person name="Pecoraro L."/>
            <person name="Huang H.X."/>
            <person name="Xiao X.J."/>
            <person name="Lin M."/>
            <person name="Wu X.Y."/>
            <person name="Wu W.L."/>
            <person name="Chen Y.Y."/>
            <person name="Chang S.B."/>
            <person name="Sakamoto S."/>
            <person name="Ohme-Takagi M."/>
            <person name="Yagi M."/>
            <person name="Zeng S.J."/>
            <person name="Shen C.Y."/>
            <person name="Yeh C.M."/>
            <person name="Luo Y.B."/>
            <person name="Tsai W.C."/>
            <person name="Van de Peer Y."/>
            <person name="Liu Z.J."/>
        </authorList>
    </citation>
    <scope>NUCLEOTIDE SEQUENCE [LARGE SCALE GENOMIC DNA]</scope>
    <source>
        <tissue evidence="1">The whole plant</tissue>
    </source>
</reference>
<accession>A0A2I0XBB7</accession>
<dbReference type="AlphaFoldDB" id="A0A2I0XBB7"/>
<evidence type="ECO:0000313" key="1">
    <source>
        <dbReference type="EMBL" id="PKU85202.1"/>
    </source>
</evidence>
<evidence type="ECO:0000313" key="2">
    <source>
        <dbReference type="Proteomes" id="UP000233837"/>
    </source>
</evidence>
<organism evidence="1 2">
    <name type="scientific">Dendrobium catenatum</name>
    <dbReference type="NCBI Taxonomy" id="906689"/>
    <lineage>
        <taxon>Eukaryota</taxon>
        <taxon>Viridiplantae</taxon>
        <taxon>Streptophyta</taxon>
        <taxon>Embryophyta</taxon>
        <taxon>Tracheophyta</taxon>
        <taxon>Spermatophyta</taxon>
        <taxon>Magnoliopsida</taxon>
        <taxon>Liliopsida</taxon>
        <taxon>Asparagales</taxon>
        <taxon>Orchidaceae</taxon>
        <taxon>Epidendroideae</taxon>
        <taxon>Malaxideae</taxon>
        <taxon>Dendrobiinae</taxon>
        <taxon>Dendrobium</taxon>
    </lineage>
</organism>
<proteinExistence type="predicted"/>
<gene>
    <name evidence="1" type="ORF">MA16_Dca018252</name>
</gene>
<protein>
    <submittedName>
        <fullName evidence="1">Uncharacterized protein</fullName>
    </submittedName>
</protein>
<reference evidence="1 2" key="1">
    <citation type="journal article" date="2016" name="Sci. Rep.">
        <title>The Dendrobium catenatum Lindl. genome sequence provides insights into polysaccharide synthase, floral development and adaptive evolution.</title>
        <authorList>
            <person name="Zhang G.Q."/>
            <person name="Xu Q."/>
            <person name="Bian C."/>
            <person name="Tsai W.C."/>
            <person name="Yeh C.M."/>
            <person name="Liu K.W."/>
            <person name="Yoshida K."/>
            <person name="Zhang L.S."/>
            <person name="Chang S.B."/>
            <person name="Chen F."/>
            <person name="Shi Y."/>
            <person name="Su Y.Y."/>
            <person name="Zhang Y.Q."/>
            <person name="Chen L.J."/>
            <person name="Yin Y."/>
            <person name="Lin M."/>
            <person name="Huang H."/>
            <person name="Deng H."/>
            <person name="Wang Z.W."/>
            <person name="Zhu S.L."/>
            <person name="Zhao X."/>
            <person name="Deng C."/>
            <person name="Niu S.C."/>
            <person name="Huang J."/>
            <person name="Wang M."/>
            <person name="Liu G.H."/>
            <person name="Yang H.J."/>
            <person name="Xiao X.J."/>
            <person name="Hsiao Y.Y."/>
            <person name="Wu W.L."/>
            <person name="Chen Y.Y."/>
            <person name="Mitsuda N."/>
            <person name="Ohme-Takagi M."/>
            <person name="Luo Y.B."/>
            <person name="Van de Peer Y."/>
            <person name="Liu Z.J."/>
        </authorList>
    </citation>
    <scope>NUCLEOTIDE SEQUENCE [LARGE SCALE GENOMIC DNA]</scope>
    <source>
        <tissue evidence="1">The whole plant</tissue>
    </source>
</reference>
<sequence length="342" mass="38406">MLKSVISLLLHQHLEMGNLASFIGRKQRKDGMPLIINEGELVSSKKDIEIIGKATRGDQSNDPGFGLAQEFLDNSWALKIKVDETNLSEEVDVAVDDYVKEGEFVLGSEEIVVDVGLKGGVEPKSSLEDPVKVTNVDDQLVDIEGESNDMNLEDGEFISTDYHLLYSSCIKDPIMKAIDNWEDDGSFMEDDFPNLRRGQSNDGERNDIPLEEGEFASMEHCSPLSKCIEDLVVTARDNLEDDDIDLSCDYTCDVADAISHWCSPTFRFLHWLAGGIWGNLDGFLGCFAFILNLPRSLTWLWFHDKCWSAFGHLFCPILEDLCFCVGGIKWFCSCLCYLVLCR</sequence>
<dbReference type="EMBL" id="KZ501987">
    <property type="protein sequence ID" value="PKU85202.1"/>
    <property type="molecule type" value="Genomic_DNA"/>
</dbReference>
<name>A0A2I0XBB7_9ASPA</name>
<keyword evidence="2" id="KW-1185">Reference proteome</keyword>